<keyword evidence="5" id="KW-1185">Reference proteome</keyword>
<dbReference type="Gene3D" id="3.30.70.270">
    <property type="match status" value="1"/>
</dbReference>
<dbReference type="InterPro" id="IPR029787">
    <property type="entry name" value="Nucleotide_cyclase"/>
</dbReference>
<dbReference type="Pfam" id="PF04340">
    <property type="entry name" value="DUF484"/>
    <property type="match status" value="1"/>
</dbReference>
<feature type="domain" description="GGDEF" evidence="3">
    <location>
        <begin position="218"/>
        <end position="352"/>
    </location>
</feature>
<dbReference type="RefSeq" id="WP_347703599.1">
    <property type="nucleotide sequence ID" value="NZ_JBDPZD010000001.1"/>
</dbReference>
<evidence type="ECO:0000256" key="2">
    <source>
        <dbReference type="ARBA" id="ARBA00034247"/>
    </source>
</evidence>
<gene>
    <name evidence="4" type="ORF">ABDJ85_04800</name>
</gene>
<dbReference type="EMBL" id="JBDPZD010000001">
    <property type="protein sequence ID" value="MEO3690777.1"/>
    <property type="molecule type" value="Genomic_DNA"/>
</dbReference>
<dbReference type="SMART" id="SM00267">
    <property type="entry name" value="GGDEF"/>
    <property type="match status" value="1"/>
</dbReference>
<organism evidence="4 5">
    <name type="scientific">Roseateles paludis</name>
    <dbReference type="NCBI Taxonomy" id="3145238"/>
    <lineage>
        <taxon>Bacteria</taxon>
        <taxon>Pseudomonadati</taxon>
        <taxon>Pseudomonadota</taxon>
        <taxon>Betaproteobacteria</taxon>
        <taxon>Burkholderiales</taxon>
        <taxon>Sphaerotilaceae</taxon>
        <taxon>Roseateles</taxon>
    </lineage>
</organism>
<dbReference type="EC" id="2.7.7.65" evidence="1"/>
<comment type="catalytic activity">
    <reaction evidence="2">
        <text>2 GTP = 3',3'-c-di-GMP + 2 diphosphate</text>
        <dbReference type="Rhea" id="RHEA:24898"/>
        <dbReference type="ChEBI" id="CHEBI:33019"/>
        <dbReference type="ChEBI" id="CHEBI:37565"/>
        <dbReference type="ChEBI" id="CHEBI:58805"/>
        <dbReference type="EC" id="2.7.7.65"/>
    </reaction>
</comment>
<dbReference type="PROSITE" id="PS50887">
    <property type="entry name" value="GGDEF"/>
    <property type="match status" value="1"/>
</dbReference>
<sequence>MTDDRAQLLALRQRLQTLLEAAQDNERKLDRFDAVERKLIAAVSMAELIERLLMGCRDEFQLDAVELWLLDPECELRRTVPPDALAQPRWLDGYAPLAGLYGNGRTSQLLGEQHPALASAFAAQAGIRSAALLPLIRENVLIGSLHLGSTDPTRYDSSSGTKFLDRLGAIAAISIESTLNRERLRIAGMTDALTGLHNRRYFDHRSQIELSQALRHRAPLACLFIDVDHFKQVNDTHGHSAGDQVLRQVGRLIQQMLRSGDLAARYGGEEFVLLLPRTAEEGALEVAERIRLAVAGRDFSDSPTPLRSSVSIGLAVLPAGGASDLASLINAADAALYEAKRQGRNCSVMAAVKSAPVVTNS</sequence>
<dbReference type="SUPFAM" id="SSF55781">
    <property type="entry name" value="GAF domain-like"/>
    <property type="match status" value="1"/>
</dbReference>
<evidence type="ECO:0000313" key="4">
    <source>
        <dbReference type="EMBL" id="MEO3690777.1"/>
    </source>
</evidence>
<dbReference type="Proteomes" id="UP001495147">
    <property type="component" value="Unassembled WGS sequence"/>
</dbReference>
<accession>A0ABV0FXX5</accession>
<dbReference type="SUPFAM" id="SSF55073">
    <property type="entry name" value="Nucleotide cyclase"/>
    <property type="match status" value="1"/>
</dbReference>
<evidence type="ECO:0000259" key="3">
    <source>
        <dbReference type="PROSITE" id="PS50887"/>
    </source>
</evidence>
<dbReference type="InterPro" id="IPR043128">
    <property type="entry name" value="Rev_trsase/Diguanyl_cyclase"/>
</dbReference>
<dbReference type="Gene3D" id="3.30.450.40">
    <property type="match status" value="1"/>
</dbReference>
<dbReference type="Pfam" id="PF00990">
    <property type="entry name" value="GGDEF"/>
    <property type="match status" value="1"/>
</dbReference>
<proteinExistence type="predicted"/>
<dbReference type="CDD" id="cd01949">
    <property type="entry name" value="GGDEF"/>
    <property type="match status" value="1"/>
</dbReference>
<dbReference type="PANTHER" id="PTHR45138:SF9">
    <property type="entry name" value="DIGUANYLATE CYCLASE DGCM-RELATED"/>
    <property type="match status" value="1"/>
</dbReference>
<dbReference type="InterPro" id="IPR050469">
    <property type="entry name" value="Diguanylate_Cyclase"/>
</dbReference>
<dbReference type="PANTHER" id="PTHR45138">
    <property type="entry name" value="REGULATORY COMPONENTS OF SENSORY TRANSDUCTION SYSTEM"/>
    <property type="match status" value="1"/>
</dbReference>
<evidence type="ECO:0000256" key="1">
    <source>
        <dbReference type="ARBA" id="ARBA00012528"/>
    </source>
</evidence>
<evidence type="ECO:0000313" key="5">
    <source>
        <dbReference type="Proteomes" id="UP001495147"/>
    </source>
</evidence>
<dbReference type="NCBIfam" id="TIGR00254">
    <property type="entry name" value="GGDEF"/>
    <property type="match status" value="1"/>
</dbReference>
<protein>
    <recommendedName>
        <fullName evidence="1">diguanylate cyclase</fullName>
        <ecNumber evidence="1">2.7.7.65</ecNumber>
    </recommendedName>
</protein>
<dbReference type="InterPro" id="IPR000160">
    <property type="entry name" value="GGDEF_dom"/>
</dbReference>
<dbReference type="InterPro" id="IPR007435">
    <property type="entry name" value="DUF484"/>
</dbReference>
<comment type="caution">
    <text evidence="4">The sequence shown here is derived from an EMBL/GenBank/DDBJ whole genome shotgun (WGS) entry which is preliminary data.</text>
</comment>
<name>A0ABV0FXX5_9BURK</name>
<reference evidence="4 5" key="1">
    <citation type="submission" date="2024-05" db="EMBL/GenBank/DDBJ databases">
        <title>Roseateles sp. DJS-2-20 16S ribosomal RNA gene Genome sequencing and assembly.</title>
        <authorList>
            <person name="Woo H."/>
        </authorList>
    </citation>
    <scope>NUCLEOTIDE SEQUENCE [LARGE SCALE GENOMIC DNA]</scope>
    <source>
        <strain evidence="4 5">DJS-2-20</strain>
    </source>
</reference>
<dbReference type="InterPro" id="IPR029016">
    <property type="entry name" value="GAF-like_dom_sf"/>
</dbReference>